<accession>A0ABV8A159</accession>
<protein>
    <submittedName>
        <fullName evidence="1">Uncharacterized protein</fullName>
    </submittedName>
</protein>
<dbReference type="RefSeq" id="WP_380698389.1">
    <property type="nucleotide sequence ID" value="NZ_JBHRYR010000011.1"/>
</dbReference>
<evidence type="ECO:0000313" key="1">
    <source>
        <dbReference type="EMBL" id="MFC3854270.1"/>
    </source>
</evidence>
<gene>
    <name evidence="1" type="ORF">ACFOOG_15645</name>
</gene>
<sequence>MIIALIVCVGLTAFLVSRIDWTSMYGDQRAPIKIKIEDDRSTKR</sequence>
<dbReference type="Proteomes" id="UP001595617">
    <property type="component" value="Unassembled WGS sequence"/>
</dbReference>
<proteinExistence type="predicted"/>
<evidence type="ECO:0000313" key="2">
    <source>
        <dbReference type="Proteomes" id="UP001595617"/>
    </source>
</evidence>
<keyword evidence="2" id="KW-1185">Reference proteome</keyword>
<name>A0ABV8A159_9GAMM</name>
<organism evidence="1 2">
    <name type="scientific">Saccharospirillum mangrovi</name>
    <dbReference type="NCBI Taxonomy" id="2161747"/>
    <lineage>
        <taxon>Bacteria</taxon>
        <taxon>Pseudomonadati</taxon>
        <taxon>Pseudomonadota</taxon>
        <taxon>Gammaproteobacteria</taxon>
        <taxon>Oceanospirillales</taxon>
        <taxon>Saccharospirillaceae</taxon>
        <taxon>Saccharospirillum</taxon>
    </lineage>
</organism>
<dbReference type="EMBL" id="JBHRYR010000011">
    <property type="protein sequence ID" value="MFC3854270.1"/>
    <property type="molecule type" value="Genomic_DNA"/>
</dbReference>
<reference evidence="2" key="1">
    <citation type="journal article" date="2019" name="Int. J. Syst. Evol. Microbiol.">
        <title>The Global Catalogue of Microorganisms (GCM) 10K type strain sequencing project: providing services to taxonomists for standard genome sequencing and annotation.</title>
        <authorList>
            <consortium name="The Broad Institute Genomics Platform"/>
            <consortium name="The Broad Institute Genome Sequencing Center for Infectious Disease"/>
            <person name="Wu L."/>
            <person name="Ma J."/>
        </authorList>
    </citation>
    <scope>NUCLEOTIDE SEQUENCE [LARGE SCALE GENOMIC DNA]</scope>
    <source>
        <strain evidence="2">IBRC 10765</strain>
    </source>
</reference>
<comment type="caution">
    <text evidence="1">The sequence shown here is derived from an EMBL/GenBank/DDBJ whole genome shotgun (WGS) entry which is preliminary data.</text>
</comment>